<organism evidence="4 5">
    <name type="scientific">Platanthera guangdongensis</name>
    <dbReference type="NCBI Taxonomy" id="2320717"/>
    <lineage>
        <taxon>Eukaryota</taxon>
        <taxon>Viridiplantae</taxon>
        <taxon>Streptophyta</taxon>
        <taxon>Embryophyta</taxon>
        <taxon>Tracheophyta</taxon>
        <taxon>Spermatophyta</taxon>
        <taxon>Magnoliopsida</taxon>
        <taxon>Liliopsida</taxon>
        <taxon>Asparagales</taxon>
        <taxon>Orchidaceae</taxon>
        <taxon>Orchidoideae</taxon>
        <taxon>Orchideae</taxon>
        <taxon>Orchidinae</taxon>
        <taxon>Platanthera</taxon>
    </lineage>
</organism>
<keyword evidence="4" id="KW-0575">Peroxidase</keyword>
<dbReference type="PROSITE" id="PS50873">
    <property type="entry name" value="PEROXIDASE_4"/>
    <property type="match status" value="1"/>
</dbReference>
<evidence type="ECO:0000259" key="3">
    <source>
        <dbReference type="PROSITE" id="PS50873"/>
    </source>
</evidence>
<dbReference type="SUPFAM" id="SSF48113">
    <property type="entry name" value="Heme-dependent peroxidases"/>
    <property type="match status" value="1"/>
</dbReference>
<comment type="similarity">
    <text evidence="2">Belongs to the peroxidase family.</text>
</comment>
<proteinExistence type="inferred from homology"/>
<gene>
    <name evidence="4" type="primary">PER61</name>
    <name evidence="4" type="ORF">KSP40_PGU006697</name>
</gene>
<dbReference type="EMBL" id="JBBWWR010000016">
    <property type="protein sequence ID" value="KAK8947732.1"/>
    <property type="molecule type" value="Genomic_DNA"/>
</dbReference>
<name>A0ABR2LRJ3_9ASPA</name>
<dbReference type="Pfam" id="PF00141">
    <property type="entry name" value="peroxidase"/>
    <property type="match status" value="1"/>
</dbReference>
<reference evidence="4 5" key="1">
    <citation type="journal article" date="2022" name="Nat. Plants">
        <title>Genomes of leafy and leafless Platanthera orchids illuminate the evolution of mycoheterotrophy.</title>
        <authorList>
            <person name="Li M.H."/>
            <person name="Liu K.W."/>
            <person name="Li Z."/>
            <person name="Lu H.C."/>
            <person name="Ye Q.L."/>
            <person name="Zhang D."/>
            <person name="Wang J.Y."/>
            <person name="Li Y.F."/>
            <person name="Zhong Z.M."/>
            <person name="Liu X."/>
            <person name="Yu X."/>
            <person name="Liu D.K."/>
            <person name="Tu X.D."/>
            <person name="Liu B."/>
            <person name="Hao Y."/>
            <person name="Liao X.Y."/>
            <person name="Jiang Y.T."/>
            <person name="Sun W.H."/>
            <person name="Chen J."/>
            <person name="Chen Y.Q."/>
            <person name="Ai Y."/>
            <person name="Zhai J.W."/>
            <person name="Wu S.S."/>
            <person name="Zhou Z."/>
            <person name="Hsiao Y.Y."/>
            <person name="Wu W.L."/>
            <person name="Chen Y.Y."/>
            <person name="Lin Y.F."/>
            <person name="Hsu J.L."/>
            <person name="Li C.Y."/>
            <person name="Wang Z.W."/>
            <person name="Zhao X."/>
            <person name="Zhong W.Y."/>
            <person name="Ma X.K."/>
            <person name="Ma L."/>
            <person name="Huang J."/>
            <person name="Chen G.Z."/>
            <person name="Huang M.Z."/>
            <person name="Huang L."/>
            <person name="Peng D.H."/>
            <person name="Luo Y.B."/>
            <person name="Zou S.Q."/>
            <person name="Chen S.P."/>
            <person name="Lan S."/>
            <person name="Tsai W.C."/>
            <person name="Van de Peer Y."/>
            <person name="Liu Z.J."/>
        </authorList>
    </citation>
    <scope>NUCLEOTIDE SEQUENCE [LARGE SCALE GENOMIC DNA]</scope>
    <source>
        <strain evidence="4">Lor288</strain>
    </source>
</reference>
<keyword evidence="4" id="KW-0560">Oxidoreductase</keyword>
<dbReference type="InterPro" id="IPR002016">
    <property type="entry name" value="Haem_peroxidase"/>
</dbReference>
<dbReference type="Gene3D" id="1.10.420.10">
    <property type="entry name" value="Peroxidase, domain 2"/>
    <property type="match status" value="1"/>
</dbReference>
<accession>A0ABR2LRJ3</accession>
<sequence length="78" mass="8919">MGRPYRSIDPNFLALLRKQCPPKGKQGHPVYLNPTSGAYYSFKSSYYKRVLKHQGVLTMDQQMINTADDTRIAHEFAA</sequence>
<comment type="caution">
    <text evidence="4">The sequence shown here is derived from an EMBL/GenBank/DDBJ whole genome shotgun (WGS) entry which is preliminary data.</text>
</comment>
<feature type="domain" description="Plant heme peroxidase family profile" evidence="3">
    <location>
        <begin position="1"/>
        <end position="78"/>
    </location>
</feature>
<keyword evidence="5" id="KW-1185">Reference proteome</keyword>
<dbReference type="Proteomes" id="UP001412067">
    <property type="component" value="Unassembled WGS sequence"/>
</dbReference>
<dbReference type="InterPro" id="IPR010255">
    <property type="entry name" value="Haem_peroxidase_sf"/>
</dbReference>
<evidence type="ECO:0000256" key="1">
    <source>
        <dbReference type="ARBA" id="ARBA00022837"/>
    </source>
</evidence>
<keyword evidence="1" id="KW-0106">Calcium</keyword>
<dbReference type="GO" id="GO:0004601">
    <property type="term" value="F:peroxidase activity"/>
    <property type="evidence" value="ECO:0007669"/>
    <property type="project" value="UniProtKB-KW"/>
</dbReference>
<evidence type="ECO:0000256" key="2">
    <source>
        <dbReference type="RuleBase" id="RU004241"/>
    </source>
</evidence>
<protein>
    <submittedName>
        <fullName evidence="4">Peroxidase 61</fullName>
    </submittedName>
</protein>
<evidence type="ECO:0000313" key="4">
    <source>
        <dbReference type="EMBL" id="KAK8947732.1"/>
    </source>
</evidence>
<evidence type="ECO:0000313" key="5">
    <source>
        <dbReference type="Proteomes" id="UP001412067"/>
    </source>
</evidence>